<dbReference type="SUPFAM" id="SSF55331">
    <property type="entry name" value="Tautomerase/MIF"/>
    <property type="match status" value="1"/>
</dbReference>
<dbReference type="STRING" id="257708.RGI145_03635"/>
<dbReference type="InterPro" id="IPR004370">
    <property type="entry name" value="4-OT-like_dom"/>
</dbReference>
<protein>
    <submittedName>
        <fullName evidence="4">4-oxalocrotonate tautomerase</fullName>
    </submittedName>
</protein>
<evidence type="ECO:0000313" key="5">
    <source>
        <dbReference type="Proteomes" id="UP000185494"/>
    </source>
</evidence>
<feature type="domain" description="4-oxalocrotonate tautomerase-like" evidence="3">
    <location>
        <begin position="2"/>
        <end position="56"/>
    </location>
</feature>
<dbReference type="eggNOG" id="COG1942">
    <property type="taxonomic scope" value="Bacteria"/>
</dbReference>
<evidence type="ECO:0000313" key="4">
    <source>
        <dbReference type="EMBL" id="APT56335.1"/>
    </source>
</evidence>
<dbReference type="GO" id="GO:0016853">
    <property type="term" value="F:isomerase activity"/>
    <property type="evidence" value="ECO:0007669"/>
    <property type="project" value="UniProtKB-KW"/>
</dbReference>
<dbReference type="Proteomes" id="UP000185494">
    <property type="component" value="Chromosome 1"/>
</dbReference>
<dbReference type="Gene3D" id="3.30.429.10">
    <property type="entry name" value="Macrophage Migration Inhibitory Factor"/>
    <property type="match status" value="1"/>
</dbReference>
<accession>A0A1L7AC04</accession>
<dbReference type="AlphaFoldDB" id="A0A1L7AC04"/>
<dbReference type="PANTHER" id="PTHR35530">
    <property type="entry name" value="TAUTOMERASE-RELATED"/>
    <property type="match status" value="1"/>
</dbReference>
<evidence type="ECO:0000259" key="3">
    <source>
        <dbReference type="Pfam" id="PF01361"/>
    </source>
</evidence>
<dbReference type="EMBL" id="CP015583">
    <property type="protein sequence ID" value="APT56335.1"/>
    <property type="molecule type" value="Genomic_DNA"/>
</dbReference>
<dbReference type="RefSeq" id="WP_075797279.1">
    <property type="nucleotide sequence ID" value="NZ_CP015583.1"/>
</dbReference>
<evidence type="ECO:0000256" key="2">
    <source>
        <dbReference type="ARBA" id="ARBA00023235"/>
    </source>
</evidence>
<gene>
    <name evidence="4" type="ORF">RGI145_03635</name>
</gene>
<comment type="similarity">
    <text evidence="1">Belongs to the 4-oxalocrotonate tautomerase family.</text>
</comment>
<dbReference type="Pfam" id="PF01361">
    <property type="entry name" value="Tautomerase"/>
    <property type="match status" value="1"/>
</dbReference>
<dbReference type="InterPro" id="IPR014347">
    <property type="entry name" value="Tautomerase/MIF_sf"/>
</dbReference>
<organism evidence="4 5">
    <name type="scientific">Roseomonas gilardii</name>
    <dbReference type="NCBI Taxonomy" id="257708"/>
    <lineage>
        <taxon>Bacteria</taxon>
        <taxon>Pseudomonadati</taxon>
        <taxon>Pseudomonadota</taxon>
        <taxon>Alphaproteobacteria</taxon>
        <taxon>Acetobacterales</taxon>
        <taxon>Roseomonadaceae</taxon>
        <taxon>Roseomonas</taxon>
    </lineage>
</organism>
<evidence type="ECO:0000256" key="1">
    <source>
        <dbReference type="ARBA" id="ARBA00006723"/>
    </source>
</evidence>
<reference evidence="4 5" key="1">
    <citation type="submission" date="2016-05" db="EMBL/GenBank/DDBJ databases">
        <title>Complete Genome and Methylome Analysis of Psychrotrophic Bacterial Isolates from Antarctic Lake Untersee.</title>
        <authorList>
            <person name="Fomenkov A."/>
            <person name="Akimov V.N."/>
            <person name="Vasilyeva L.V."/>
            <person name="Andersen D."/>
            <person name="Vincze T."/>
            <person name="Roberts R.J."/>
        </authorList>
    </citation>
    <scope>NUCLEOTIDE SEQUENCE [LARGE SCALE GENOMIC DNA]</scope>
    <source>
        <strain evidence="4 5">U14-5</strain>
    </source>
</reference>
<dbReference type="PANTHER" id="PTHR35530:SF1">
    <property type="entry name" value="2-HYDROXYMUCONATE TAUTOMERASE"/>
    <property type="match status" value="1"/>
</dbReference>
<name>A0A1L7AC04_9PROT</name>
<proteinExistence type="inferred from homology"/>
<keyword evidence="2" id="KW-0413">Isomerase</keyword>
<dbReference type="NCBIfam" id="NF001966">
    <property type="entry name" value="PRK00745.1"/>
    <property type="match status" value="1"/>
</dbReference>
<dbReference type="KEGG" id="rgi:RGI145_03635"/>
<sequence length="67" mass="7322">MPIIHIHAFEGRTVEQKRRLVEGITRATVEAYACPPEVVQIVIHDTPRTDMAVAGILASDQEAGKKG</sequence>